<evidence type="ECO:0000256" key="2">
    <source>
        <dbReference type="ARBA" id="ARBA00022517"/>
    </source>
</evidence>
<dbReference type="InterPro" id="IPR025156">
    <property type="entry name" value="RNase_M5_C"/>
</dbReference>
<dbReference type="InterPro" id="IPR004466">
    <property type="entry name" value="RNase_M5"/>
</dbReference>
<dbReference type="SUPFAM" id="SSF110455">
    <property type="entry name" value="Toprim domain"/>
    <property type="match status" value="1"/>
</dbReference>
<evidence type="ECO:0000256" key="4">
    <source>
        <dbReference type="ARBA" id="ARBA00022722"/>
    </source>
</evidence>
<dbReference type="Pfam" id="PF13331">
    <property type="entry name" value="DUF4093"/>
    <property type="match status" value="1"/>
</dbReference>
<dbReference type="EMBL" id="DVMJ01000002">
    <property type="protein sequence ID" value="HIU12534.1"/>
    <property type="molecule type" value="Genomic_DNA"/>
</dbReference>
<keyword evidence="10 11" id="KW-0694">RNA-binding</keyword>
<dbReference type="GO" id="GO:0005737">
    <property type="term" value="C:cytoplasm"/>
    <property type="evidence" value="ECO:0007669"/>
    <property type="project" value="UniProtKB-SubCell"/>
</dbReference>
<dbReference type="AlphaFoldDB" id="A0A9D1KZA7"/>
<evidence type="ECO:0000256" key="11">
    <source>
        <dbReference type="HAMAP-Rule" id="MF_01469"/>
    </source>
</evidence>
<name>A0A9D1KZA7_9FIRM</name>
<sequence>MRALGGVLLKIKEIIVVEGKSDSAKLKSLLDCDTIETGGSSLDRGCLERIQKAGQERGIIIFTDPDYPGMQIRQKVSCAVPGAKHAFVAKEVSIAHGKVGIAEAQPAAILAALENVVTFKEDSESLSWADFIALDIVGHKQKRLWIYAHFHLGYGNAKTLFKRLNMSGITREMVEEALKEAII</sequence>
<keyword evidence="3 11" id="KW-0698">rRNA processing</keyword>
<evidence type="ECO:0000313" key="14">
    <source>
        <dbReference type="EMBL" id="HIU12534.1"/>
    </source>
</evidence>
<comment type="catalytic activity">
    <reaction evidence="11">
        <text>Endonucleolytic cleavage of RNA, removing 21 and 42 nucleotides, respectively, from the 5'- and 3'-termini of a 5S-rRNA precursor.</text>
        <dbReference type="EC" id="3.1.26.8"/>
    </reaction>
</comment>
<evidence type="ECO:0000256" key="12">
    <source>
        <dbReference type="NCBIfam" id="TIGR00334"/>
    </source>
</evidence>
<evidence type="ECO:0000256" key="1">
    <source>
        <dbReference type="ARBA" id="ARBA00022490"/>
    </source>
</evidence>
<evidence type="ECO:0000256" key="6">
    <source>
        <dbReference type="ARBA" id="ARBA00022730"/>
    </source>
</evidence>
<feature type="domain" description="Toprim" evidence="13">
    <location>
        <begin position="12"/>
        <end position="98"/>
    </location>
</feature>
<dbReference type="CDD" id="cd01027">
    <property type="entry name" value="TOPRIM_RNase_M5_like"/>
    <property type="match status" value="1"/>
</dbReference>
<reference evidence="14" key="1">
    <citation type="submission" date="2020-10" db="EMBL/GenBank/DDBJ databases">
        <authorList>
            <person name="Gilroy R."/>
        </authorList>
    </citation>
    <scope>NUCLEOTIDE SEQUENCE</scope>
    <source>
        <strain evidence="14">CHK195-11698</strain>
    </source>
</reference>
<evidence type="ECO:0000256" key="9">
    <source>
        <dbReference type="ARBA" id="ARBA00022842"/>
    </source>
</evidence>
<evidence type="ECO:0000256" key="7">
    <source>
        <dbReference type="ARBA" id="ARBA00022759"/>
    </source>
</evidence>
<dbReference type="Gene3D" id="3.40.1360.10">
    <property type="match status" value="1"/>
</dbReference>
<keyword evidence="5" id="KW-0479">Metal-binding</keyword>
<dbReference type="InterPro" id="IPR006171">
    <property type="entry name" value="TOPRIM_dom"/>
</dbReference>
<comment type="subcellular location">
    <subcellularLocation>
        <location evidence="11">Cytoplasm</location>
    </subcellularLocation>
</comment>
<keyword evidence="9" id="KW-0460">Magnesium</keyword>
<protein>
    <recommendedName>
        <fullName evidence="11 12">Ribonuclease M5</fullName>
        <ecNumber evidence="11 12">3.1.26.8</ecNumber>
    </recommendedName>
    <alternativeName>
        <fullName evidence="11">RNase M5</fullName>
    </alternativeName>
    <alternativeName>
        <fullName evidence="11">Ribosomal RNA terminal maturase M5</fullName>
    </alternativeName>
</protein>
<comment type="similarity">
    <text evidence="11">Belongs to the ribonuclease M5 family.</text>
</comment>
<dbReference type="HAMAP" id="MF_01469">
    <property type="entry name" value="RNase_M5"/>
    <property type="match status" value="1"/>
</dbReference>
<proteinExistence type="inferred from homology"/>
<keyword evidence="4 11" id="KW-0540">Nuclease</keyword>
<dbReference type="EC" id="3.1.26.8" evidence="11 12"/>
<organism evidence="14 15">
    <name type="scientific">Candidatus Fimiplasma intestinipullorum</name>
    <dbReference type="NCBI Taxonomy" id="2840825"/>
    <lineage>
        <taxon>Bacteria</taxon>
        <taxon>Bacillati</taxon>
        <taxon>Bacillota</taxon>
        <taxon>Clostridia</taxon>
        <taxon>Eubacteriales</taxon>
        <taxon>Candidatus Fimiplasma</taxon>
    </lineage>
</organism>
<evidence type="ECO:0000259" key="13">
    <source>
        <dbReference type="PROSITE" id="PS50880"/>
    </source>
</evidence>
<reference evidence="14" key="2">
    <citation type="journal article" date="2021" name="PeerJ">
        <title>Extensive microbial diversity within the chicken gut microbiome revealed by metagenomics and culture.</title>
        <authorList>
            <person name="Gilroy R."/>
            <person name="Ravi A."/>
            <person name="Getino M."/>
            <person name="Pursley I."/>
            <person name="Horton D.L."/>
            <person name="Alikhan N.F."/>
            <person name="Baker D."/>
            <person name="Gharbi K."/>
            <person name="Hall N."/>
            <person name="Watson M."/>
            <person name="Adriaenssens E.M."/>
            <person name="Foster-Nyarko E."/>
            <person name="Jarju S."/>
            <person name="Secka A."/>
            <person name="Antonio M."/>
            <person name="Oren A."/>
            <person name="Chaudhuri R.R."/>
            <person name="La Ragione R."/>
            <person name="Hildebrand F."/>
            <person name="Pallen M.J."/>
        </authorList>
    </citation>
    <scope>NUCLEOTIDE SEQUENCE</scope>
    <source>
        <strain evidence="14">CHK195-11698</strain>
    </source>
</reference>
<keyword evidence="2 11" id="KW-0690">Ribosome biogenesis</keyword>
<dbReference type="GO" id="GO:0019843">
    <property type="term" value="F:rRNA binding"/>
    <property type="evidence" value="ECO:0007669"/>
    <property type="project" value="UniProtKB-KW"/>
</dbReference>
<keyword evidence="8 11" id="KW-0378">Hydrolase</keyword>
<keyword evidence="1 11" id="KW-0963">Cytoplasm</keyword>
<dbReference type="GO" id="GO:0006364">
    <property type="term" value="P:rRNA processing"/>
    <property type="evidence" value="ECO:0007669"/>
    <property type="project" value="UniProtKB-UniRule"/>
</dbReference>
<keyword evidence="6 11" id="KW-0699">rRNA-binding</keyword>
<dbReference type="PROSITE" id="PS50880">
    <property type="entry name" value="TOPRIM"/>
    <property type="match status" value="1"/>
</dbReference>
<dbReference type="NCBIfam" id="TIGR00334">
    <property type="entry name" value="5S_RNA_mat_M5"/>
    <property type="match status" value="1"/>
</dbReference>
<evidence type="ECO:0000256" key="5">
    <source>
        <dbReference type="ARBA" id="ARBA00022723"/>
    </source>
</evidence>
<dbReference type="GO" id="GO:0046872">
    <property type="term" value="F:metal ion binding"/>
    <property type="evidence" value="ECO:0007669"/>
    <property type="project" value="UniProtKB-KW"/>
</dbReference>
<comment type="caution">
    <text evidence="14">The sequence shown here is derived from an EMBL/GenBank/DDBJ whole genome shotgun (WGS) entry which is preliminary data.</text>
</comment>
<evidence type="ECO:0000256" key="10">
    <source>
        <dbReference type="ARBA" id="ARBA00022884"/>
    </source>
</evidence>
<comment type="function">
    <text evidence="11">Required for correct processing of both the 5' and 3' ends of 5S rRNA precursor. Cleaves both sides of a double-stranded region yielding mature 5S rRNA in one step.</text>
</comment>
<evidence type="ECO:0000313" key="15">
    <source>
        <dbReference type="Proteomes" id="UP000824175"/>
    </source>
</evidence>
<dbReference type="PANTHER" id="PTHR39156:SF1">
    <property type="entry name" value="RIBONUCLEASE M5"/>
    <property type="match status" value="1"/>
</dbReference>
<dbReference type="Pfam" id="PF01751">
    <property type="entry name" value="Toprim"/>
    <property type="match status" value="1"/>
</dbReference>
<dbReference type="GO" id="GO:0043822">
    <property type="term" value="F:ribonuclease M5 activity"/>
    <property type="evidence" value="ECO:0007669"/>
    <property type="project" value="UniProtKB-UniRule"/>
</dbReference>
<dbReference type="PANTHER" id="PTHR39156">
    <property type="entry name" value="RIBONUCLEASE M5"/>
    <property type="match status" value="1"/>
</dbReference>
<dbReference type="InterPro" id="IPR034141">
    <property type="entry name" value="TOPRIM_RNase_M5-like"/>
</dbReference>
<evidence type="ECO:0000256" key="3">
    <source>
        <dbReference type="ARBA" id="ARBA00022552"/>
    </source>
</evidence>
<dbReference type="SMART" id="SM00493">
    <property type="entry name" value="TOPRIM"/>
    <property type="match status" value="1"/>
</dbReference>
<keyword evidence="7 11" id="KW-0255">Endonuclease</keyword>
<dbReference type="Proteomes" id="UP000824175">
    <property type="component" value="Unassembled WGS sequence"/>
</dbReference>
<gene>
    <name evidence="11 14" type="primary">rnmV</name>
    <name evidence="14" type="ORF">IAD15_00450</name>
</gene>
<accession>A0A9D1KZA7</accession>
<evidence type="ECO:0000256" key="8">
    <source>
        <dbReference type="ARBA" id="ARBA00022801"/>
    </source>
</evidence>